<dbReference type="PANTHER" id="PTHR45778:SF16">
    <property type="entry name" value="INACTIVE PURPLE ACID PHOSPHATASE 1-RELATED"/>
    <property type="match status" value="1"/>
</dbReference>
<dbReference type="Proteomes" id="UP000823749">
    <property type="component" value="Chromosome 2"/>
</dbReference>
<name>A0AAV6LFC8_9ERIC</name>
<feature type="compositionally biased region" description="Basic and acidic residues" evidence="1">
    <location>
        <begin position="1"/>
        <end position="13"/>
    </location>
</feature>
<sequence length="210" mass="24014">MEKRDFGDGKTMIDGDDERETSDDDDDRRRESQRERVNGDERCEVVNPRSMMSSISMLSLIPEIHIAGGGIGVAFCKSFYMNRNPDCPSNGQFGFKYCSLFQYFDGRYAAPIAPRPSLVPPPSWSAFRIILAESEESSGPICWIPCLWLGFLLPAESYAPDFGMFQFCITVKEHDWREGTEQYNFVDYCLTSGDKQKQLRLIFLKHKMIG</sequence>
<feature type="compositionally biased region" description="Acidic residues" evidence="1">
    <location>
        <begin position="14"/>
        <end position="26"/>
    </location>
</feature>
<gene>
    <name evidence="2" type="ORF">RHGRI_005652</name>
</gene>
<reference evidence="2" key="1">
    <citation type="submission" date="2020-08" db="EMBL/GenBank/DDBJ databases">
        <title>Plant Genome Project.</title>
        <authorList>
            <person name="Zhang R.-G."/>
        </authorList>
    </citation>
    <scope>NUCLEOTIDE SEQUENCE</scope>
    <source>
        <strain evidence="2">WSP0</strain>
        <tissue evidence="2">Leaf</tissue>
    </source>
</reference>
<protein>
    <submittedName>
        <fullName evidence="2">Uncharacterized protein</fullName>
    </submittedName>
</protein>
<feature type="region of interest" description="Disordered" evidence="1">
    <location>
        <begin position="1"/>
        <end position="39"/>
    </location>
</feature>
<dbReference type="EMBL" id="JACTNZ010000002">
    <property type="protein sequence ID" value="KAG5562983.1"/>
    <property type="molecule type" value="Genomic_DNA"/>
</dbReference>
<keyword evidence="3" id="KW-1185">Reference proteome</keyword>
<feature type="compositionally biased region" description="Basic and acidic residues" evidence="1">
    <location>
        <begin position="27"/>
        <end position="39"/>
    </location>
</feature>
<evidence type="ECO:0000256" key="1">
    <source>
        <dbReference type="SAM" id="MobiDB-lite"/>
    </source>
</evidence>
<dbReference type="AlphaFoldDB" id="A0AAV6LFC8"/>
<proteinExistence type="predicted"/>
<evidence type="ECO:0000313" key="3">
    <source>
        <dbReference type="Proteomes" id="UP000823749"/>
    </source>
</evidence>
<evidence type="ECO:0000313" key="2">
    <source>
        <dbReference type="EMBL" id="KAG5562983.1"/>
    </source>
</evidence>
<organism evidence="2 3">
    <name type="scientific">Rhododendron griersonianum</name>
    <dbReference type="NCBI Taxonomy" id="479676"/>
    <lineage>
        <taxon>Eukaryota</taxon>
        <taxon>Viridiplantae</taxon>
        <taxon>Streptophyta</taxon>
        <taxon>Embryophyta</taxon>
        <taxon>Tracheophyta</taxon>
        <taxon>Spermatophyta</taxon>
        <taxon>Magnoliopsida</taxon>
        <taxon>eudicotyledons</taxon>
        <taxon>Gunneridae</taxon>
        <taxon>Pentapetalae</taxon>
        <taxon>asterids</taxon>
        <taxon>Ericales</taxon>
        <taxon>Ericaceae</taxon>
        <taxon>Ericoideae</taxon>
        <taxon>Rhodoreae</taxon>
        <taxon>Rhododendron</taxon>
    </lineage>
</organism>
<accession>A0AAV6LFC8</accession>
<dbReference type="PANTHER" id="PTHR45778">
    <property type="entry name" value="PURPLE ACID PHOSPHATASE-RELATED"/>
    <property type="match status" value="1"/>
</dbReference>
<comment type="caution">
    <text evidence="2">The sequence shown here is derived from an EMBL/GenBank/DDBJ whole genome shotgun (WGS) entry which is preliminary data.</text>
</comment>